<organism evidence="1 2">
    <name type="scientific">Moorena producens PAL-8-15-08-1</name>
    <dbReference type="NCBI Taxonomy" id="1458985"/>
    <lineage>
        <taxon>Bacteria</taxon>
        <taxon>Bacillati</taxon>
        <taxon>Cyanobacteriota</taxon>
        <taxon>Cyanophyceae</taxon>
        <taxon>Coleofasciculales</taxon>
        <taxon>Coleofasciculaceae</taxon>
        <taxon>Moorena</taxon>
    </lineage>
</organism>
<dbReference type="EMBL" id="CP017599">
    <property type="protein sequence ID" value="AOW98183.1"/>
    <property type="molecule type" value="Genomic_DNA"/>
</dbReference>
<accession>A0A1D8TKP3</accession>
<gene>
    <name evidence="1" type="ORF">BJP34_00880</name>
</gene>
<dbReference type="RefSeq" id="WP_070390696.1">
    <property type="nucleotide sequence ID" value="NZ_CP017599.1"/>
</dbReference>
<dbReference type="OrthoDB" id="495863at2"/>
<protein>
    <submittedName>
        <fullName evidence="1">Uncharacterized protein</fullName>
    </submittedName>
</protein>
<proteinExistence type="predicted"/>
<dbReference type="AlphaFoldDB" id="A0A1D8TKP3"/>
<dbReference type="Proteomes" id="UP000177870">
    <property type="component" value="Chromosome"/>
</dbReference>
<reference evidence="2" key="1">
    <citation type="submission" date="2016-10" db="EMBL/GenBank/DDBJ databases">
        <title>Comparative genomics uncovers the prolific and rare metabolic potential of the cyanobacterial genus Moorea.</title>
        <authorList>
            <person name="Leao T."/>
            <person name="Castelao G."/>
            <person name="Korobeynikov A."/>
            <person name="Monroe E.A."/>
            <person name="Podell S."/>
            <person name="Glukhov E."/>
            <person name="Allen E."/>
            <person name="Gerwick W.H."/>
            <person name="Gerwick L."/>
        </authorList>
    </citation>
    <scope>NUCLEOTIDE SEQUENCE [LARGE SCALE GENOMIC DNA]</scope>
    <source>
        <strain evidence="2">PAL-8-15-08-1</strain>
    </source>
</reference>
<evidence type="ECO:0000313" key="1">
    <source>
        <dbReference type="EMBL" id="AOW98183.1"/>
    </source>
</evidence>
<dbReference type="KEGG" id="mpro:BJP34_00880"/>
<evidence type="ECO:0000313" key="2">
    <source>
        <dbReference type="Proteomes" id="UP000177870"/>
    </source>
</evidence>
<sequence>MATSYSKLIHTTLASCEQGSKKSIQLTSWKPGSAVRESAKMLMDCRLSFIDKLFIRQHYLALRQGLVTARQGQLIKAEQHFTAAQKFLQSNQFSPEGDLICKSFQQTAQAYLDYRRGDFNQARTRTLEALAIDTALEEDYNFHLLGHSHRLELAGNLIRIDSRWMQWQRAVELAGQLLSYLEGVLEELPLSGSWSSEQVVLLPVESALGIFLAVTSEVALMLAGKNRQVARELFEIMAYPMELPADQNRCLHPRVHTWFLLKQAFVKGDTTTFLEQASHFLAEGRGDIPLLWYGTVVDLVTLCDELALPNSELVRQDIARNAATWEKLPKSFFPLLGVLEESNSYNKLKSCSHP</sequence>
<name>A0A1D8TKP3_9CYAN</name>